<organism evidence="3">
    <name type="scientific">viral metagenome</name>
    <dbReference type="NCBI Taxonomy" id="1070528"/>
    <lineage>
        <taxon>unclassified sequences</taxon>
        <taxon>metagenomes</taxon>
        <taxon>organismal metagenomes</taxon>
    </lineage>
</organism>
<dbReference type="EMBL" id="MN739335">
    <property type="protein sequence ID" value="QHS99136.1"/>
    <property type="molecule type" value="Genomic_DNA"/>
</dbReference>
<protein>
    <submittedName>
        <fullName evidence="3">Uncharacterized protein</fullName>
    </submittedName>
</protein>
<feature type="region of interest" description="Disordered" evidence="2">
    <location>
        <begin position="271"/>
        <end position="315"/>
    </location>
</feature>
<proteinExistence type="predicted"/>
<accession>A0A6C0C435</accession>
<dbReference type="AlphaFoldDB" id="A0A6C0C435"/>
<feature type="coiled-coil region" evidence="1">
    <location>
        <begin position="8"/>
        <end position="70"/>
    </location>
</feature>
<name>A0A6C0C435_9ZZZZ</name>
<evidence type="ECO:0000313" key="3">
    <source>
        <dbReference type="EMBL" id="QHS99136.1"/>
    </source>
</evidence>
<reference evidence="3" key="1">
    <citation type="journal article" date="2020" name="Nature">
        <title>Giant virus diversity and host interactions through global metagenomics.</title>
        <authorList>
            <person name="Schulz F."/>
            <person name="Roux S."/>
            <person name="Paez-Espino D."/>
            <person name="Jungbluth S."/>
            <person name="Walsh D.A."/>
            <person name="Denef V.J."/>
            <person name="McMahon K.D."/>
            <person name="Konstantinidis K.T."/>
            <person name="Eloe-Fadrosh E.A."/>
            <person name="Kyrpides N.C."/>
            <person name="Woyke T."/>
        </authorList>
    </citation>
    <scope>NUCLEOTIDE SEQUENCE</scope>
    <source>
        <strain evidence="3">GVMAG-M-3300020185-33</strain>
    </source>
</reference>
<evidence type="ECO:0000256" key="2">
    <source>
        <dbReference type="SAM" id="MobiDB-lite"/>
    </source>
</evidence>
<feature type="compositionally biased region" description="Basic residues" evidence="2">
    <location>
        <begin position="274"/>
        <end position="315"/>
    </location>
</feature>
<evidence type="ECO:0000256" key="1">
    <source>
        <dbReference type="SAM" id="Coils"/>
    </source>
</evidence>
<sequence length="315" mass="36300">MFPAYRNIQKAKAKAETIKNKETKAKKKAGEGIAALYRVAKTRQDPIIYLKKLERALTLLTDIKEKFTSNENIWKALTSHIYHNPAIKPDQIPTPLSRKSKRESVFAPPPHPARNERKKEEDGYLVKMLQKKLRLQFKTNLEEILNDIAKISNLDLNVTAGVFSRRSDRLEVEKERGGMVPIQQKKIITVIDGVIGGRKVARLILTLSGNPLILGVDGTVRLSVLDRLEKMTYMDTYEDALKEPARFIDFLIDFLNNEIFNFKHRFMQHETKVGGRRRTRKGKRIKGKKGKKGKTRKGKTRKGKTIKRRIRKRCS</sequence>
<feature type="region of interest" description="Disordered" evidence="2">
    <location>
        <begin position="88"/>
        <end position="119"/>
    </location>
</feature>
<keyword evidence="1" id="KW-0175">Coiled coil</keyword>